<protein>
    <submittedName>
        <fullName evidence="2">Uncharacterized protein</fullName>
    </submittedName>
</protein>
<proteinExistence type="predicted"/>
<accession>A0ABD6EDW4</accession>
<dbReference type="Pfam" id="PF04031">
    <property type="entry name" value="Las1"/>
    <property type="match status" value="1"/>
</dbReference>
<evidence type="ECO:0000313" key="3">
    <source>
        <dbReference type="Proteomes" id="UP001608902"/>
    </source>
</evidence>
<feature type="region of interest" description="Disordered" evidence="1">
    <location>
        <begin position="130"/>
        <end position="153"/>
    </location>
</feature>
<feature type="compositionally biased region" description="Basic and acidic residues" evidence="1">
    <location>
        <begin position="135"/>
        <end position="146"/>
    </location>
</feature>
<evidence type="ECO:0000256" key="1">
    <source>
        <dbReference type="SAM" id="MobiDB-lite"/>
    </source>
</evidence>
<dbReference type="AlphaFoldDB" id="A0ABD6EDW4"/>
<keyword evidence="3" id="KW-1185">Reference proteome</keyword>
<name>A0ABD6EDW4_9BILA</name>
<dbReference type="EMBL" id="JBGFUD010002961">
    <property type="protein sequence ID" value="MFH4978194.1"/>
    <property type="molecule type" value="Genomic_DNA"/>
</dbReference>
<gene>
    <name evidence="2" type="ORF">AB6A40_004903</name>
</gene>
<dbReference type="Proteomes" id="UP001608902">
    <property type="component" value="Unassembled WGS sequence"/>
</dbReference>
<sequence>MNSCNILVPFTRREWKFVTNHFRSDELDDLTLVVNILATWRTRVYRSLHVGADISEMLLSAILADRRTDRSDSLAMRQLHMIYATAIIRTSNEQEAAKKNKIIEMRIRCVSVAGPKSVAEEGSRPAAIRAASPLHNERSHTQREANFDPNSLC</sequence>
<reference evidence="2 3" key="1">
    <citation type="submission" date="2024-08" db="EMBL/GenBank/DDBJ databases">
        <title>Gnathostoma spinigerum genome.</title>
        <authorList>
            <person name="Gonzalez-Bertolin B."/>
            <person name="Monzon S."/>
            <person name="Zaballos A."/>
            <person name="Jimenez P."/>
            <person name="Dekumyoy P."/>
            <person name="Varona S."/>
            <person name="Cuesta I."/>
            <person name="Sumanam S."/>
            <person name="Adisakwattana P."/>
            <person name="Gasser R.B."/>
            <person name="Hernandez-Gonzalez A."/>
            <person name="Young N.D."/>
            <person name="Perteguer M.J."/>
        </authorList>
    </citation>
    <scope>NUCLEOTIDE SEQUENCE [LARGE SCALE GENOMIC DNA]</scope>
    <source>
        <strain evidence="2">AL3</strain>
        <tissue evidence="2">Liver</tissue>
    </source>
</reference>
<evidence type="ECO:0000313" key="2">
    <source>
        <dbReference type="EMBL" id="MFH4978194.1"/>
    </source>
</evidence>
<organism evidence="2 3">
    <name type="scientific">Gnathostoma spinigerum</name>
    <dbReference type="NCBI Taxonomy" id="75299"/>
    <lineage>
        <taxon>Eukaryota</taxon>
        <taxon>Metazoa</taxon>
        <taxon>Ecdysozoa</taxon>
        <taxon>Nematoda</taxon>
        <taxon>Chromadorea</taxon>
        <taxon>Rhabditida</taxon>
        <taxon>Spirurina</taxon>
        <taxon>Gnathostomatomorpha</taxon>
        <taxon>Gnathostomatoidea</taxon>
        <taxon>Gnathostomatidae</taxon>
        <taxon>Gnathostoma</taxon>
    </lineage>
</organism>
<comment type="caution">
    <text evidence="2">The sequence shown here is derived from an EMBL/GenBank/DDBJ whole genome shotgun (WGS) entry which is preliminary data.</text>
</comment>
<dbReference type="InterPro" id="IPR007174">
    <property type="entry name" value="Las1"/>
</dbReference>